<comment type="subunit">
    <text evidence="2">Homotrimer.</text>
</comment>
<evidence type="ECO:0000256" key="6">
    <source>
        <dbReference type="ARBA" id="ARBA00022729"/>
    </source>
</evidence>
<evidence type="ECO:0000256" key="4">
    <source>
        <dbReference type="ARBA" id="ARBA00022452"/>
    </source>
</evidence>
<evidence type="ECO:0000256" key="8">
    <source>
        <dbReference type="ARBA" id="ARBA00023114"/>
    </source>
</evidence>
<dbReference type="GO" id="GO:0015288">
    <property type="term" value="F:porin activity"/>
    <property type="evidence" value="ECO:0007669"/>
    <property type="project" value="UniProtKB-KW"/>
</dbReference>
<dbReference type="CDD" id="cd00342">
    <property type="entry name" value="gram_neg_porins"/>
    <property type="match status" value="1"/>
</dbReference>
<feature type="signal peptide" evidence="11">
    <location>
        <begin position="1"/>
        <end position="24"/>
    </location>
</feature>
<dbReference type="PANTHER" id="PTHR34501">
    <property type="entry name" value="PROTEIN YDDL-RELATED"/>
    <property type="match status" value="1"/>
</dbReference>
<keyword evidence="5" id="KW-0812">Transmembrane</keyword>
<evidence type="ECO:0000256" key="9">
    <source>
        <dbReference type="ARBA" id="ARBA00023136"/>
    </source>
</evidence>
<feature type="chain" id="PRO_5035434583" evidence="11">
    <location>
        <begin position="25"/>
        <end position="361"/>
    </location>
</feature>
<dbReference type="PROSITE" id="PS51257">
    <property type="entry name" value="PROKAR_LIPOPROTEIN"/>
    <property type="match status" value="1"/>
</dbReference>
<comment type="subcellular location">
    <subcellularLocation>
        <location evidence="1">Cell outer membrane</location>
        <topology evidence="1">Multi-pass membrane protein</topology>
    </subcellularLocation>
</comment>
<evidence type="ECO:0000256" key="5">
    <source>
        <dbReference type="ARBA" id="ARBA00022692"/>
    </source>
</evidence>
<dbReference type="Gene3D" id="2.40.160.10">
    <property type="entry name" value="Porin"/>
    <property type="match status" value="1"/>
</dbReference>
<protein>
    <submittedName>
        <fullName evidence="13">Porin</fullName>
    </submittedName>
</protein>
<comment type="caution">
    <text evidence="13">The sequence shown here is derived from an EMBL/GenBank/DDBJ whole genome shotgun (WGS) entry which is preliminary data.</text>
</comment>
<dbReference type="Proteomes" id="UP000659047">
    <property type="component" value="Unassembled WGS sequence"/>
</dbReference>
<dbReference type="InterPro" id="IPR050298">
    <property type="entry name" value="Gram-neg_bact_OMP"/>
</dbReference>
<feature type="domain" description="Porin" evidence="12">
    <location>
        <begin position="13"/>
        <end position="324"/>
    </location>
</feature>
<keyword evidence="10" id="KW-0998">Cell outer membrane</keyword>
<reference evidence="13" key="1">
    <citation type="submission" date="2021-01" db="EMBL/GenBank/DDBJ databases">
        <title>Intestinitalea alba gen. nov., sp. nov., a novel genus of the family Enterobacteriaceae, isolated from the gut of the plastic-eating mealworm Tenebrio molitor L.</title>
        <authorList>
            <person name="Yang Y."/>
        </authorList>
    </citation>
    <scope>NUCLEOTIDE SEQUENCE</scope>
    <source>
        <strain evidence="13">BIT-L3</strain>
    </source>
</reference>
<keyword evidence="9" id="KW-0472">Membrane</keyword>
<evidence type="ECO:0000256" key="1">
    <source>
        <dbReference type="ARBA" id="ARBA00004571"/>
    </source>
</evidence>
<dbReference type="AlphaFoldDB" id="A0A8K0XWT4"/>
<evidence type="ECO:0000256" key="7">
    <source>
        <dbReference type="ARBA" id="ARBA00023065"/>
    </source>
</evidence>
<dbReference type="PANTHER" id="PTHR34501:SF9">
    <property type="entry name" value="MAJOR OUTER MEMBRANE PROTEIN P.IA"/>
    <property type="match status" value="1"/>
</dbReference>
<dbReference type="GO" id="GO:0006811">
    <property type="term" value="P:monoatomic ion transport"/>
    <property type="evidence" value="ECO:0007669"/>
    <property type="project" value="UniProtKB-KW"/>
</dbReference>
<dbReference type="EMBL" id="JAEPBH010000012">
    <property type="protein sequence ID" value="MBK4714888.1"/>
    <property type="molecule type" value="Genomic_DNA"/>
</dbReference>
<proteinExistence type="predicted"/>
<evidence type="ECO:0000256" key="3">
    <source>
        <dbReference type="ARBA" id="ARBA00022448"/>
    </source>
</evidence>
<dbReference type="Pfam" id="PF13609">
    <property type="entry name" value="Porin_4"/>
    <property type="match status" value="1"/>
</dbReference>
<evidence type="ECO:0000313" key="13">
    <source>
        <dbReference type="EMBL" id="MBK4714888.1"/>
    </source>
</evidence>
<sequence length="361" mass="39516">MMIVKTKTYLISALAILACGATQAAEIYRGKDGSTVDLYGRLGFNVSDKKTGDTQGDFDGRLGFSSRQVVNDTVSVIGLAQYQVNSAEYANNVEGDNDSLTARYVWAGLDMSQYGKLTGGRVSSGLIMFTDIGDVFASSDVSTGRQARYIDPTAVQVFRQDGTVQYQNSFGNLDFSTAYIIGNNTSDLDYGYNAALRYTLDMGDAGRLAPVVAFQKTRADQGEKSRANGADTFTYGGVGTRYYLGPLMLGYLYSQDTVTYVNGRADSKDKNHEFTAVYDINSDWTVRAGYRYLSNKGGDKLMLRDTTFEVQYKLTPRSSIYTAYILRNGHDGYNAVTGSNVSFGGSSASQSFYHAGLRYEF</sequence>
<name>A0A8K0XWT4_9ENTR</name>
<keyword evidence="14" id="KW-1185">Reference proteome</keyword>
<dbReference type="InterPro" id="IPR033900">
    <property type="entry name" value="Gram_neg_porin_domain"/>
</dbReference>
<dbReference type="GO" id="GO:0046930">
    <property type="term" value="C:pore complex"/>
    <property type="evidence" value="ECO:0007669"/>
    <property type="project" value="UniProtKB-KW"/>
</dbReference>
<dbReference type="SUPFAM" id="SSF56935">
    <property type="entry name" value="Porins"/>
    <property type="match status" value="1"/>
</dbReference>
<keyword evidence="6 11" id="KW-0732">Signal</keyword>
<evidence type="ECO:0000313" key="14">
    <source>
        <dbReference type="Proteomes" id="UP000659047"/>
    </source>
</evidence>
<keyword evidence="8" id="KW-0626">Porin</keyword>
<evidence type="ECO:0000259" key="12">
    <source>
        <dbReference type="Pfam" id="PF13609"/>
    </source>
</evidence>
<dbReference type="GO" id="GO:0009279">
    <property type="term" value="C:cell outer membrane"/>
    <property type="evidence" value="ECO:0007669"/>
    <property type="project" value="UniProtKB-SubCell"/>
</dbReference>
<evidence type="ECO:0000256" key="2">
    <source>
        <dbReference type="ARBA" id="ARBA00011233"/>
    </source>
</evidence>
<organism evidence="13 14">
    <name type="scientific">Tenebrionibacter intestinalis</name>
    <dbReference type="NCBI Taxonomy" id="2799638"/>
    <lineage>
        <taxon>Bacteria</taxon>
        <taxon>Pseudomonadati</taxon>
        <taxon>Pseudomonadota</taxon>
        <taxon>Gammaproteobacteria</taxon>
        <taxon>Enterobacterales</taxon>
        <taxon>Enterobacteriaceae</taxon>
        <taxon>Tenebrionibacter/Tenebrionicola group</taxon>
        <taxon>Tenebrionibacter</taxon>
    </lineage>
</organism>
<evidence type="ECO:0000256" key="11">
    <source>
        <dbReference type="SAM" id="SignalP"/>
    </source>
</evidence>
<evidence type="ECO:0000256" key="10">
    <source>
        <dbReference type="ARBA" id="ARBA00023237"/>
    </source>
</evidence>
<keyword evidence="7" id="KW-0406">Ion transport</keyword>
<keyword evidence="4" id="KW-1134">Transmembrane beta strand</keyword>
<gene>
    <name evidence="13" type="ORF">JJB97_05990</name>
</gene>
<accession>A0A8K0XWT4</accession>
<keyword evidence="3" id="KW-0813">Transport</keyword>
<dbReference type="InterPro" id="IPR023614">
    <property type="entry name" value="Porin_dom_sf"/>
</dbReference>